<name>A0A1I5E446_9HYPH</name>
<feature type="transmembrane region" description="Helical" evidence="1">
    <location>
        <begin position="41"/>
        <end position="62"/>
    </location>
</feature>
<reference evidence="2 3" key="1">
    <citation type="submission" date="2016-10" db="EMBL/GenBank/DDBJ databases">
        <authorList>
            <person name="de Groot N.N."/>
        </authorList>
    </citation>
    <scope>NUCLEOTIDE SEQUENCE [LARGE SCALE GENOMIC DNA]</scope>
    <source>
        <strain evidence="2 3">CGMCC 1.9157</strain>
    </source>
</reference>
<gene>
    <name evidence="2" type="ORF">SAMN04488056_10322</name>
</gene>
<accession>A0A1I5E446</accession>
<evidence type="ECO:0000313" key="2">
    <source>
        <dbReference type="EMBL" id="SFO06289.1"/>
    </source>
</evidence>
<feature type="transmembrane region" description="Helical" evidence="1">
    <location>
        <begin position="99"/>
        <end position="119"/>
    </location>
</feature>
<organism evidence="2 3">
    <name type="scientific">Cohaesibacter marisflavi</name>
    <dbReference type="NCBI Taxonomy" id="655353"/>
    <lineage>
        <taxon>Bacteria</taxon>
        <taxon>Pseudomonadati</taxon>
        <taxon>Pseudomonadota</taxon>
        <taxon>Alphaproteobacteria</taxon>
        <taxon>Hyphomicrobiales</taxon>
        <taxon>Cohaesibacteraceae</taxon>
    </lineage>
</organism>
<dbReference type="AlphaFoldDB" id="A0A1I5E446"/>
<keyword evidence="1" id="KW-0472">Membrane</keyword>
<sequence length="136" mass="15408">MIFDSLHPEVRDAYINLLLIPTPIIFALVTVRIFFNKSPVLSFTNILFYLFLPAYIGTWLALSTCYSHEGFCSIVGTSLFALFKPAAFLDLLLRAFFPPLAYVIAAPVGWLFGAFLRLFKKSPSVSLERQRRVLGR</sequence>
<evidence type="ECO:0000313" key="3">
    <source>
        <dbReference type="Proteomes" id="UP000199236"/>
    </source>
</evidence>
<feature type="transmembrane region" description="Helical" evidence="1">
    <location>
        <begin position="74"/>
        <end position="93"/>
    </location>
</feature>
<keyword evidence="1" id="KW-1133">Transmembrane helix</keyword>
<feature type="transmembrane region" description="Helical" evidence="1">
    <location>
        <begin position="12"/>
        <end position="35"/>
    </location>
</feature>
<protein>
    <submittedName>
        <fullName evidence="2">Uncharacterized protein</fullName>
    </submittedName>
</protein>
<dbReference type="EMBL" id="FOVR01000003">
    <property type="protein sequence ID" value="SFO06289.1"/>
    <property type="molecule type" value="Genomic_DNA"/>
</dbReference>
<keyword evidence="1" id="KW-0812">Transmembrane</keyword>
<keyword evidence="3" id="KW-1185">Reference proteome</keyword>
<dbReference type="Proteomes" id="UP000199236">
    <property type="component" value="Unassembled WGS sequence"/>
</dbReference>
<proteinExistence type="predicted"/>
<evidence type="ECO:0000256" key="1">
    <source>
        <dbReference type="SAM" id="Phobius"/>
    </source>
</evidence>
<dbReference type="STRING" id="655353.SAMN04488056_10322"/>